<keyword evidence="4 7" id="KW-0812">Transmembrane</keyword>
<dbReference type="Pfam" id="PF13715">
    <property type="entry name" value="CarbopepD_reg_2"/>
    <property type="match status" value="1"/>
</dbReference>
<dbReference type="EMBL" id="JAGKSB010000006">
    <property type="protein sequence ID" value="MBP3943289.1"/>
    <property type="molecule type" value="Genomic_DNA"/>
</dbReference>
<dbReference type="InterPro" id="IPR023997">
    <property type="entry name" value="TonB-dep_OMP_SusC/RagA_CS"/>
</dbReference>
<reference evidence="9" key="1">
    <citation type="submission" date="2021-03" db="EMBL/GenBank/DDBJ databases">
        <authorList>
            <person name="Lu T."/>
            <person name="Wang Q."/>
            <person name="Han X."/>
        </authorList>
    </citation>
    <scope>NUCLEOTIDE SEQUENCE</scope>
    <source>
        <strain evidence="9">WQ 2009</strain>
    </source>
</reference>
<dbReference type="GO" id="GO:0009279">
    <property type="term" value="C:cell outer membrane"/>
    <property type="evidence" value="ECO:0007669"/>
    <property type="project" value="UniProtKB-SubCell"/>
</dbReference>
<evidence type="ECO:0000259" key="8">
    <source>
        <dbReference type="Pfam" id="PF07715"/>
    </source>
</evidence>
<dbReference type="AlphaFoldDB" id="A0A8T4H8S5"/>
<dbReference type="NCBIfam" id="TIGR04056">
    <property type="entry name" value="OMP_RagA_SusC"/>
    <property type="match status" value="1"/>
</dbReference>
<keyword evidence="10" id="KW-1185">Reference proteome</keyword>
<evidence type="ECO:0000256" key="7">
    <source>
        <dbReference type="PROSITE-ProRule" id="PRU01360"/>
    </source>
</evidence>
<keyword evidence="5 7" id="KW-0472">Membrane</keyword>
<dbReference type="InterPro" id="IPR023996">
    <property type="entry name" value="TonB-dep_OMP_SusC/RagA"/>
</dbReference>
<dbReference type="Pfam" id="PF07715">
    <property type="entry name" value="Plug"/>
    <property type="match status" value="1"/>
</dbReference>
<dbReference type="Gene3D" id="2.60.40.1120">
    <property type="entry name" value="Carboxypeptidase-like, regulatory domain"/>
    <property type="match status" value="1"/>
</dbReference>
<evidence type="ECO:0000313" key="9">
    <source>
        <dbReference type="EMBL" id="MBP3943289.1"/>
    </source>
</evidence>
<comment type="subcellular location">
    <subcellularLocation>
        <location evidence="1 7">Cell outer membrane</location>
        <topology evidence="1 7">Multi-pass membrane protein</topology>
    </subcellularLocation>
</comment>
<dbReference type="InterPro" id="IPR039426">
    <property type="entry name" value="TonB-dep_rcpt-like"/>
</dbReference>
<evidence type="ECO:0000256" key="6">
    <source>
        <dbReference type="ARBA" id="ARBA00023237"/>
    </source>
</evidence>
<dbReference type="Gene3D" id="2.170.130.10">
    <property type="entry name" value="TonB-dependent receptor, plug domain"/>
    <property type="match status" value="1"/>
</dbReference>
<dbReference type="Proteomes" id="UP000679691">
    <property type="component" value="Unassembled WGS sequence"/>
</dbReference>
<dbReference type="PROSITE" id="PS52016">
    <property type="entry name" value="TONB_DEPENDENT_REC_3"/>
    <property type="match status" value="1"/>
</dbReference>
<evidence type="ECO:0000256" key="3">
    <source>
        <dbReference type="ARBA" id="ARBA00022452"/>
    </source>
</evidence>
<evidence type="ECO:0000256" key="2">
    <source>
        <dbReference type="ARBA" id="ARBA00022448"/>
    </source>
</evidence>
<keyword evidence="3 7" id="KW-1134">Transmembrane beta strand</keyword>
<dbReference type="NCBIfam" id="TIGR04057">
    <property type="entry name" value="SusC_RagA_signa"/>
    <property type="match status" value="1"/>
</dbReference>
<comment type="caution">
    <text evidence="9">The sequence shown here is derived from an EMBL/GenBank/DDBJ whole genome shotgun (WGS) entry which is preliminary data.</text>
</comment>
<proteinExistence type="inferred from homology"/>
<evidence type="ECO:0000313" key="10">
    <source>
        <dbReference type="Proteomes" id="UP000679691"/>
    </source>
</evidence>
<dbReference type="InterPro" id="IPR008969">
    <property type="entry name" value="CarboxyPept-like_regulatory"/>
</dbReference>
<organism evidence="9 10">
    <name type="scientific">Rhinopithecimicrobium faecis</name>
    <dbReference type="NCBI Taxonomy" id="2820698"/>
    <lineage>
        <taxon>Bacteria</taxon>
        <taxon>Pseudomonadati</taxon>
        <taxon>Bacteroidota</taxon>
        <taxon>Sphingobacteriia</taxon>
        <taxon>Sphingobacteriales</taxon>
        <taxon>Sphingobacteriaceae</taxon>
        <taxon>Rhinopithecimicrobium</taxon>
    </lineage>
</organism>
<evidence type="ECO:0000256" key="4">
    <source>
        <dbReference type="ARBA" id="ARBA00022692"/>
    </source>
</evidence>
<dbReference type="InterPro" id="IPR037066">
    <property type="entry name" value="Plug_dom_sf"/>
</dbReference>
<sequence length="994" mass="110101">MAILLTNKPLYMKEKLLYFFFAMLFTIGTSYAQERSVTGKVTSTETGKGLADVTVLVQGSRTAVKTDSDGNFTIKTDKNNLIFRSVGFDEKVISLGQSNQVSVNLETTNSELEEVVVVGYGTGRKASNVVGTVSRVSAKEIGGRPRANALESLQGKVPGLQIFTSSGEPSATQSIRLNGAGSLGASSTPLFVLDGIPVESGSIVSMNPEDFESITVLKDASATSIYGSRAANGVIYMTSKKGKIGDRATVSLRSQIGWSKLATSKMQDNLMNTKELQNFWLETGYRTQAQLDAINATYPNDYKWKGFYFKENTPYQQHDLNISGGSQKTQYYLSTSYLDEEGVMYRSGFDRITLRSNITSKINDWMRVGLNLSGGYDRRQTNQYTSNSLNGGLSLLALPWYTPIDADGNEYYDKQIPGLGRYSPRYLADKLPSMGKNQQFNPNFFVELQPFEGLTIKSQGGMDFYNYRTSARRLPSYLPNIGNGTATEEFDQAYTRTLTNTIEYKFNVNNIHNFILLGGQESVDFRQEGFSSYGVGLTDDRLTLLSNTTSGYTVGQTSSEYSFNSLFGRLSYSLHDKYSVDLTIRQDASSRFGKDLNNSTFWSIGGMWNAKKESFLADVSQVNELRVRASYGTTGNASIGNYAHLATVAGSQYNGQTGWGLNSPGNPQLGWEAQNLLTIGVAGTFFKGLNIDVDYFNRNTKNMLVDVPFAYTSGFSTVKTNVGVLNNKGINLQLSYNLVRNNDFYFTPSITLGYVKQEITELFQGKDFWIVPNTGVSWAVGKPVSYFYPIQKGVNPETGLVEWYKPGDDITVTNKDPNNVTTSFSSAALQQSTGINRYAPLNGGFGFNTGWKGLYLESYFTFSSGKYLINNDSYFFENAFGFAGYNQSKGILDYWKEPGDVTRYPKYGQPKQFDSALIENASFIRLKNITVGYEIPKSILKRSKFFTGAKIYYTGRNLLTFTKYSGPDPEIDANLTTGANPNTKQSVIGIQLLF</sequence>
<dbReference type="SUPFAM" id="SSF56935">
    <property type="entry name" value="Porins"/>
    <property type="match status" value="1"/>
</dbReference>
<dbReference type="SUPFAM" id="SSF49464">
    <property type="entry name" value="Carboxypeptidase regulatory domain-like"/>
    <property type="match status" value="1"/>
</dbReference>
<protein>
    <submittedName>
        <fullName evidence="9">SusC/RagA family TonB-linked outer membrane protein</fullName>
    </submittedName>
</protein>
<dbReference type="Gene3D" id="2.40.170.20">
    <property type="entry name" value="TonB-dependent receptor, beta-barrel domain"/>
    <property type="match status" value="1"/>
</dbReference>
<keyword evidence="6 7" id="KW-0998">Cell outer membrane</keyword>
<accession>A0A8T4H8S5</accession>
<dbReference type="InterPro" id="IPR012910">
    <property type="entry name" value="Plug_dom"/>
</dbReference>
<gene>
    <name evidence="9" type="ORF">J5U18_06895</name>
</gene>
<name>A0A8T4H8S5_9SPHI</name>
<feature type="domain" description="TonB-dependent receptor plug" evidence="8">
    <location>
        <begin position="127"/>
        <end position="234"/>
    </location>
</feature>
<evidence type="ECO:0000256" key="1">
    <source>
        <dbReference type="ARBA" id="ARBA00004571"/>
    </source>
</evidence>
<comment type="similarity">
    <text evidence="7">Belongs to the TonB-dependent receptor family.</text>
</comment>
<keyword evidence="2 7" id="KW-0813">Transport</keyword>
<dbReference type="InterPro" id="IPR036942">
    <property type="entry name" value="Beta-barrel_TonB_sf"/>
</dbReference>
<evidence type="ECO:0000256" key="5">
    <source>
        <dbReference type="ARBA" id="ARBA00023136"/>
    </source>
</evidence>